<dbReference type="Pfam" id="PF05978">
    <property type="entry name" value="UNC-93"/>
    <property type="match status" value="2"/>
</dbReference>
<protein>
    <recommendedName>
        <fullName evidence="10">UNC93-like protein</fullName>
    </recommendedName>
</protein>
<evidence type="ECO:0000313" key="8">
    <source>
        <dbReference type="EMBL" id="CAL1290659.1"/>
    </source>
</evidence>
<keyword evidence="9" id="KW-1185">Reference proteome</keyword>
<feature type="transmembrane region" description="Helical" evidence="7">
    <location>
        <begin position="471"/>
        <end position="493"/>
    </location>
</feature>
<feature type="compositionally biased region" description="Polar residues" evidence="6">
    <location>
        <begin position="250"/>
        <end position="296"/>
    </location>
</feature>
<evidence type="ECO:0000256" key="7">
    <source>
        <dbReference type="SAM" id="Phobius"/>
    </source>
</evidence>
<evidence type="ECO:0000256" key="4">
    <source>
        <dbReference type="ARBA" id="ARBA00022989"/>
    </source>
</evidence>
<keyword evidence="5 7" id="KW-0472">Membrane</keyword>
<feature type="transmembrane region" description="Helical" evidence="7">
    <location>
        <begin position="594"/>
        <end position="615"/>
    </location>
</feature>
<dbReference type="PANTHER" id="PTHR19444">
    <property type="entry name" value="UNC-93 RELATED"/>
    <property type="match status" value="1"/>
</dbReference>
<accession>A0AAV2B5F3</accession>
<dbReference type="PANTHER" id="PTHR19444:SF13">
    <property type="entry name" value="PROTEIN UNC-93 HOMOLOG A"/>
    <property type="match status" value="1"/>
</dbReference>
<feature type="transmembrane region" description="Helical" evidence="7">
    <location>
        <begin position="505"/>
        <end position="523"/>
    </location>
</feature>
<comment type="caution">
    <text evidence="8">The sequence shown here is derived from an EMBL/GenBank/DDBJ whole genome shotgun (WGS) entry which is preliminary data.</text>
</comment>
<dbReference type="GO" id="GO:0016020">
    <property type="term" value="C:membrane"/>
    <property type="evidence" value="ECO:0007669"/>
    <property type="project" value="UniProtKB-SubCell"/>
</dbReference>
<evidence type="ECO:0008006" key="10">
    <source>
        <dbReference type="Google" id="ProtNLM"/>
    </source>
</evidence>
<reference evidence="8 9" key="1">
    <citation type="submission" date="2024-04" db="EMBL/GenBank/DDBJ databases">
        <authorList>
            <person name="Rising A."/>
            <person name="Reimegard J."/>
            <person name="Sonavane S."/>
            <person name="Akerstrom W."/>
            <person name="Nylinder S."/>
            <person name="Hedman E."/>
            <person name="Kallberg Y."/>
        </authorList>
    </citation>
    <scope>NUCLEOTIDE SEQUENCE [LARGE SCALE GENOMIC DNA]</scope>
</reference>
<feature type="transmembrane region" description="Helical" evidence="7">
    <location>
        <begin position="391"/>
        <end position="411"/>
    </location>
</feature>
<feature type="transmembrane region" description="Helical" evidence="7">
    <location>
        <begin position="529"/>
        <end position="548"/>
    </location>
</feature>
<dbReference type="InterPro" id="IPR010291">
    <property type="entry name" value="Ion_channel_UNC-93"/>
</dbReference>
<dbReference type="Proteomes" id="UP001497382">
    <property type="component" value="Unassembled WGS sequence"/>
</dbReference>
<feature type="transmembrane region" description="Helical" evidence="7">
    <location>
        <begin position="33"/>
        <end position="50"/>
    </location>
</feature>
<feature type="region of interest" description="Disordered" evidence="6">
    <location>
        <begin position="230"/>
        <end position="304"/>
    </location>
</feature>
<sequence>MEFPRLHKKSYEAVQNTAPESTKFERPKIAKNLAVLCTGTVIHFTAYDALTMLQSTMNRKDGIGVTSQAILYAFFCASAILLPKFFISKFGSKNTSVAAMCAFLPYIASNYYPHWSLMVPSSILLGIAGPLLWASHGVYLNGLSVLCSNHGEPCVEEAVTYKSSKKDARRSSGDDLTQQTYTEPNAVDDCVELKYEESKEASLLKSLKRLDFRDTAKLLSHTSNGVTDELKYDETKEASSLQSRKRLDSRNNSMIRSQTSNMISESPSSKQTYNSAVKSSSSNYQDPRINKNSNNIPFEGNSEENETKRLVIKTTSTLLSSTTAKFFGFHGMAHLTSHVWSSLLSYFTLKTDVLFVDFSNSSCRCGAEFCSVASECFEYNAGNPGANVRNILTSVCICMCFMAILIVGVFLDNLDQEKRLIYFSFDFLNATCAILKRKETLLLIPLSIHTGLVQGFYVGDFNKSYVACAWGTYHVGLVAVCYGVACGTSSLLSGWCVRHCGRRPVFTLAAVVNVVSVIFFFLWTPDSKFPKMFFFASALWGIHVGIVWSQLRAFYGVLFPSDEEAAFSAFHLWSGLGFCVAFGFSNFFCISHKLFVILAVTVLGFSGYYTVELIYCKNNKDSY</sequence>
<dbReference type="AlphaFoldDB" id="A0AAV2B5F3"/>
<organism evidence="8 9">
    <name type="scientific">Larinioides sclopetarius</name>
    <dbReference type="NCBI Taxonomy" id="280406"/>
    <lineage>
        <taxon>Eukaryota</taxon>
        <taxon>Metazoa</taxon>
        <taxon>Ecdysozoa</taxon>
        <taxon>Arthropoda</taxon>
        <taxon>Chelicerata</taxon>
        <taxon>Arachnida</taxon>
        <taxon>Araneae</taxon>
        <taxon>Araneomorphae</taxon>
        <taxon>Entelegynae</taxon>
        <taxon>Araneoidea</taxon>
        <taxon>Araneidae</taxon>
        <taxon>Larinioides</taxon>
    </lineage>
</organism>
<dbReference type="InterPro" id="IPR051951">
    <property type="entry name" value="UNC-93_regulatory"/>
</dbReference>
<comment type="subcellular location">
    <subcellularLocation>
        <location evidence="1">Membrane</location>
        <topology evidence="1">Multi-pass membrane protein</topology>
    </subcellularLocation>
</comment>
<dbReference type="InterPro" id="IPR036259">
    <property type="entry name" value="MFS_trans_sf"/>
</dbReference>
<evidence type="ECO:0000256" key="5">
    <source>
        <dbReference type="ARBA" id="ARBA00023136"/>
    </source>
</evidence>
<dbReference type="EMBL" id="CAXIEN010000267">
    <property type="protein sequence ID" value="CAL1290659.1"/>
    <property type="molecule type" value="Genomic_DNA"/>
</dbReference>
<feature type="transmembrane region" description="Helical" evidence="7">
    <location>
        <begin position="569"/>
        <end position="588"/>
    </location>
</feature>
<gene>
    <name evidence="8" type="ORF">LARSCL_LOCUS16615</name>
</gene>
<evidence type="ECO:0000256" key="2">
    <source>
        <dbReference type="ARBA" id="ARBA00009172"/>
    </source>
</evidence>
<feature type="transmembrane region" description="Helical" evidence="7">
    <location>
        <begin position="441"/>
        <end position="459"/>
    </location>
</feature>
<keyword evidence="4 7" id="KW-1133">Transmembrane helix</keyword>
<comment type="similarity">
    <text evidence="2">Belongs to the unc-93 family.</text>
</comment>
<feature type="transmembrane region" description="Helical" evidence="7">
    <location>
        <begin position="118"/>
        <end position="140"/>
    </location>
</feature>
<evidence type="ECO:0000256" key="3">
    <source>
        <dbReference type="ARBA" id="ARBA00022692"/>
    </source>
</evidence>
<name>A0AAV2B5F3_9ARAC</name>
<evidence type="ECO:0000256" key="6">
    <source>
        <dbReference type="SAM" id="MobiDB-lite"/>
    </source>
</evidence>
<keyword evidence="3 7" id="KW-0812">Transmembrane</keyword>
<proteinExistence type="inferred from homology"/>
<feature type="transmembrane region" description="Helical" evidence="7">
    <location>
        <begin position="62"/>
        <end position="82"/>
    </location>
</feature>
<evidence type="ECO:0000256" key="1">
    <source>
        <dbReference type="ARBA" id="ARBA00004141"/>
    </source>
</evidence>
<dbReference type="SUPFAM" id="SSF103473">
    <property type="entry name" value="MFS general substrate transporter"/>
    <property type="match status" value="1"/>
</dbReference>
<evidence type="ECO:0000313" key="9">
    <source>
        <dbReference type="Proteomes" id="UP001497382"/>
    </source>
</evidence>
<dbReference type="Gene3D" id="1.20.1250.20">
    <property type="entry name" value="MFS general substrate transporter like domains"/>
    <property type="match status" value="1"/>
</dbReference>